<proteinExistence type="predicted"/>
<reference evidence="2" key="1">
    <citation type="submission" date="2016-11" db="UniProtKB">
        <authorList>
            <consortium name="WormBaseParasite"/>
        </authorList>
    </citation>
    <scope>IDENTIFICATION</scope>
</reference>
<keyword evidence="1" id="KW-1185">Reference proteome</keyword>
<dbReference type="Proteomes" id="UP000095287">
    <property type="component" value="Unplaced"/>
</dbReference>
<sequence length="69" mass="8114">MSASWKRIARSSVVEIQRRTETEPRKWKTNTLLDHSKRFVMELSEKALRNSATVVVIHQGRDVFSIVFR</sequence>
<name>A0A1I7ZHT8_9BILA</name>
<evidence type="ECO:0000313" key="1">
    <source>
        <dbReference type="Proteomes" id="UP000095287"/>
    </source>
</evidence>
<dbReference type="AlphaFoldDB" id="A0A1I7ZHT8"/>
<protein>
    <submittedName>
        <fullName evidence="2">DUF5678 domain-containing protein</fullName>
    </submittedName>
</protein>
<dbReference type="WBParaSite" id="L893_g26522.t1">
    <property type="protein sequence ID" value="L893_g26522.t1"/>
    <property type="gene ID" value="L893_g26522"/>
</dbReference>
<evidence type="ECO:0000313" key="2">
    <source>
        <dbReference type="WBParaSite" id="L893_g26522.t1"/>
    </source>
</evidence>
<accession>A0A1I7ZHT8</accession>
<organism evidence="1 2">
    <name type="scientific">Steinernema glaseri</name>
    <dbReference type="NCBI Taxonomy" id="37863"/>
    <lineage>
        <taxon>Eukaryota</taxon>
        <taxon>Metazoa</taxon>
        <taxon>Ecdysozoa</taxon>
        <taxon>Nematoda</taxon>
        <taxon>Chromadorea</taxon>
        <taxon>Rhabditida</taxon>
        <taxon>Tylenchina</taxon>
        <taxon>Panagrolaimomorpha</taxon>
        <taxon>Strongyloidoidea</taxon>
        <taxon>Steinernematidae</taxon>
        <taxon>Steinernema</taxon>
    </lineage>
</organism>